<keyword evidence="4" id="KW-0479">Metal-binding</keyword>
<dbReference type="Gene3D" id="1.10.600.10">
    <property type="entry name" value="Farnesyl Diphosphate Synthase"/>
    <property type="match status" value="1"/>
</dbReference>
<dbReference type="InterPro" id="IPR033749">
    <property type="entry name" value="Polyprenyl_synt_CS"/>
</dbReference>
<evidence type="ECO:0000256" key="5">
    <source>
        <dbReference type="ARBA" id="ARBA00022842"/>
    </source>
</evidence>
<dbReference type="GO" id="GO:0046872">
    <property type="term" value="F:metal ion binding"/>
    <property type="evidence" value="ECO:0007669"/>
    <property type="project" value="UniProtKB-KW"/>
</dbReference>
<dbReference type="GO" id="GO:1901663">
    <property type="term" value="P:quinone biosynthetic process"/>
    <property type="evidence" value="ECO:0007669"/>
    <property type="project" value="UniProtKB-ARBA"/>
</dbReference>
<evidence type="ECO:0000313" key="7">
    <source>
        <dbReference type="EMBL" id="CAD7255093.1"/>
    </source>
</evidence>
<keyword evidence="6" id="KW-0414">Isoprene biosynthesis</keyword>
<dbReference type="EMBL" id="LR916771">
    <property type="protein sequence ID" value="CAD7255093.1"/>
    <property type="molecule type" value="Genomic_DNA"/>
</dbReference>
<protein>
    <submittedName>
        <fullName evidence="7">Uncharacterized protein</fullName>
    </submittedName>
</protein>
<proteinExistence type="inferred from homology"/>
<evidence type="ECO:0000256" key="4">
    <source>
        <dbReference type="ARBA" id="ARBA00022723"/>
    </source>
</evidence>
<dbReference type="Pfam" id="PF00348">
    <property type="entry name" value="polyprenyl_synt"/>
    <property type="match status" value="1"/>
</dbReference>
<comment type="similarity">
    <text evidence="2">Belongs to the FPP/GGPP synthase family.</text>
</comment>
<evidence type="ECO:0000256" key="6">
    <source>
        <dbReference type="ARBA" id="ARBA00023229"/>
    </source>
</evidence>
<dbReference type="Proteomes" id="UP000677054">
    <property type="component" value="Unassembled WGS sequence"/>
</dbReference>
<comment type="cofactor">
    <cofactor evidence="1">
        <name>Mg(2+)</name>
        <dbReference type="ChEBI" id="CHEBI:18420"/>
    </cofactor>
</comment>
<evidence type="ECO:0000256" key="3">
    <source>
        <dbReference type="ARBA" id="ARBA00022679"/>
    </source>
</evidence>
<reference evidence="7" key="1">
    <citation type="submission" date="2020-11" db="EMBL/GenBank/DDBJ databases">
        <authorList>
            <person name="Tran Van P."/>
        </authorList>
    </citation>
    <scope>NUCLEOTIDE SEQUENCE</scope>
</reference>
<dbReference type="OrthoDB" id="9927103at2759"/>
<dbReference type="GO" id="GO:0042811">
    <property type="term" value="P:pheromone biosynthetic process"/>
    <property type="evidence" value="ECO:0007669"/>
    <property type="project" value="UniProtKB-ARBA"/>
</dbReference>
<keyword evidence="8" id="KW-1185">Reference proteome</keyword>
<gene>
    <name evidence="7" type="ORF">DSTB1V02_LOCUS14838</name>
</gene>
<keyword evidence="3" id="KW-0808">Transferase</keyword>
<dbReference type="SUPFAM" id="SSF48576">
    <property type="entry name" value="Terpenoid synthases"/>
    <property type="match status" value="1"/>
</dbReference>
<dbReference type="InterPro" id="IPR000092">
    <property type="entry name" value="Polyprenyl_synt"/>
</dbReference>
<evidence type="ECO:0000313" key="8">
    <source>
        <dbReference type="Proteomes" id="UP000677054"/>
    </source>
</evidence>
<evidence type="ECO:0000256" key="2">
    <source>
        <dbReference type="ARBA" id="ARBA00006706"/>
    </source>
</evidence>
<dbReference type="PROSITE" id="PS00444">
    <property type="entry name" value="POLYPRENYL_SYNTHASE_2"/>
    <property type="match status" value="1"/>
</dbReference>
<dbReference type="EMBL" id="CAJPEV010017253">
    <property type="protein sequence ID" value="CAG0907480.1"/>
    <property type="molecule type" value="Genomic_DNA"/>
</dbReference>
<organism evidence="7">
    <name type="scientific">Darwinula stevensoni</name>
    <dbReference type="NCBI Taxonomy" id="69355"/>
    <lineage>
        <taxon>Eukaryota</taxon>
        <taxon>Metazoa</taxon>
        <taxon>Ecdysozoa</taxon>
        <taxon>Arthropoda</taxon>
        <taxon>Crustacea</taxon>
        <taxon>Oligostraca</taxon>
        <taxon>Ostracoda</taxon>
        <taxon>Podocopa</taxon>
        <taxon>Podocopida</taxon>
        <taxon>Darwinulocopina</taxon>
        <taxon>Darwinuloidea</taxon>
        <taxon>Darwinulidae</taxon>
        <taxon>Darwinula</taxon>
    </lineage>
</organism>
<dbReference type="AlphaFoldDB" id="A0A7R9FUA6"/>
<evidence type="ECO:0000256" key="1">
    <source>
        <dbReference type="ARBA" id="ARBA00001946"/>
    </source>
</evidence>
<feature type="non-terminal residue" evidence="7">
    <location>
        <position position="1"/>
    </location>
</feature>
<dbReference type="PANTHER" id="PTHR12001:SF69">
    <property type="entry name" value="ALL TRANS-POLYPRENYL-DIPHOSPHATE SYNTHASE PDSS1"/>
    <property type="match status" value="1"/>
</dbReference>
<dbReference type="GO" id="GO:0004659">
    <property type="term" value="F:prenyltransferase activity"/>
    <property type="evidence" value="ECO:0007669"/>
    <property type="project" value="InterPro"/>
</dbReference>
<dbReference type="InterPro" id="IPR008949">
    <property type="entry name" value="Isoprenoid_synthase_dom_sf"/>
</dbReference>
<sequence>MVQVGDMRVLEVLSNATNAIAEGEVLQLMNIKDADLDQERYFGVIRSKTAQLFEAGARLGAIVAGAGKREQEICAAYGQAVGVAFQIIDDILDYDGDVQVLGKNLGDDLREAIEDPSDTALYSVLNIIKQTKALDTCYELAYSQAEQALCNASLLPNSPYRDAMVEL</sequence>
<accession>A0A7R9FUA6</accession>
<dbReference type="GO" id="GO:0008299">
    <property type="term" value="P:isoprenoid biosynthetic process"/>
    <property type="evidence" value="ECO:0007669"/>
    <property type="project" value="UniProtKB-KW"/>
</dbReference>
<keyword evidence="5" id="KW-0460">Magnesium</keyword>
<name>A0A7R9FUA6_9CRUS</name>
<dbReference type="PANTHER" id="PTHR12001">
    <property type="entry name" value="GERANYLGERANYL PYROPHOSPHATE SYNTHASE"/>
    <property type="match status" value="1"/>
</dbReference>